<evidence type="ECO:0000313" key="3">
    <source>
        <dbReference type="Proteomes" id="UP000780801"/>
    </source>
</evidence>
<comment type="caution">
    <text evidence="2">The sequence shown here is derived from an EMBL/GenBank/DDBJ whole genome shotgun (WGS) entry which is preliminary data.</text>
</comment>
<dbReference type="Proteomes" id="UP000780801">
    <property type="component" value="Unassembled WGS sequence"/>
</dbReference>
<name>A0A9P6JZ36_9FUNG</name>
<evidence type="ECO:0000313" key="2">
    <source>
        <dbReference type="EMBL" id="KAF9538618.1"/>
    </source>
</evidence>
<feature type="compositionally biased region" description="Basic and acidic residues" evidence="1">
    <location>
        <begin position="34"/>
        <end position="44"/>
    </location>
</feature>
<dbReference type="EMBL" id="JAABOA010007697">
    <property type="protein sequence ID" value="KAF9538618.1"/>
    <property type="molecule type" value="Genomic_DNA"/>
</dbReference>
<reference evidence="2" key="1">
    <citation type="journal article" date="2020" name="Fungal Divers.">
        <title>Resolving the Mortierellaceae phylogeny through synthesis of multi-gene phylogenetics and phylogenomics.</title>
        <authorList>
            <person name="Vandepol N."/>
            <person name="Liber J."/>
            <person name="Desiro A."/>
            <person name="Na H."/>
            <person name="Kennedy M."/>
            <person name="Barry K."/>
            <person name="Grigoriev I.V."/>
            <person name="Miller A.N."/>
            <person name="O'Donnell K."/>
            <person name="Stajich J.E."/>
            <person name="Bonito G."/>
        </authorList>
    </citation>
    <scope>NUCLEOTIDE SEQUENCE</scope>
    <source>
        <strain evidence="2">KOD1015</strain>
    </source>
</reference>
<feature type="region of interest" description="Disordered" evidence="1">
    <location>
        <begin position="34"/>
        <end position="53"/>
    </location>
</feature>
<protein>
    <submittedName>
        <fullName evidence="2">Uncharacterized protein</fullName>
    </submittedName>
</protein>
<feature type="non-terminal residue" evidence="2">
    <location>
        <position position="53"/>
    </location>
</feature>
<sequence length="53" mass="6143">MPPTEAVLDRKIYFSQHITEAMANLQRDLEARKRRVPRVEDPRDAASATLKYS</sequence>
<evidence type="ECO:0000256" key="1">
    <source>
        <dbReference type="SAM" id="MobiDB-lite"/>
    </source>
</evidence>
<dbReference type="AlphaFoldDB" id="A0A9P6JZ36"/>
<accession>A0A9P6JZ36</accession>
<organism evidence="2 3">
    <name type="scientific">Lunasporangiospora selenospora</name>
    <dbReference type="NCBI Taxonomy" id="979761"/>
    <lineage>
        <taxon>Eukaryota</taxon>
        <taxon>Fungi</taxon>
        <taxon>Fungi incertae sedis</taxon>
        <taxon>Mucoromycota</taxon>
        <taxon>Mortierellomycotina</taxon>
        <taxon>Mortierellomycetes</taxon>
        <taxon>Mortierellales</taxon>
        <taxon>Mortierellaceae</taxon>
        <taxon>Lunasporangiospora</taxon>
    </lineage>
</organism>
<gene>
    <name evidence="2" type="ORF">BGW38_009980</name>
</gene>
<proteinExistence type="predicted"/>
<keyword evidence="3" id="KW-1185">Reference proteome</keyword>